<keyword evidence="2" id="KW-1185">Reference proteome</keyword>
<evidence type="ECO:0000313" key="2">
    <source>
        <dbReference type="Proteomes" id="UP000219338"/>
    </source>
</evidence>
<gene>
    <name evidence="1" type="ORF">ARMOST_06243</name>
</gene>
<reference evidence="2" key="1">
    <citation type="journal article" date="2017" name="Nat. Ecol. Evol.">
        <title>Genome expansion and lineage-specific genetic innovations in the forest pathogenic fungi Armillaria.</title>
        <authorList>
            <person name="Sipos G."/>
            <person name="Prasanna A.N."/>
            <person name="Walter M.C."/>
            <person name="O'Connor E."/>
            <person name="Balint B."/>
            <person name="Krizsan K."/>
            <person name="Kiss B."/>
            <person name="Hess J."/>
            <person name="Varga T."/>
            <person name="Slot J."/>
            <person name="Riley R."/>
            <person name="Boka B."/>
            <person name="Rigling D."/>
            <person name="Barry K."/>
            <person name="Lee J."/>
            <person name="Mihaltcheva S."/>
            <person name="LaButti K."/>
            <person name="Lipzen A."/>
            <person name="Waldron R."/>
            <person name="Moloney N.M."/>
            <person name="Sperisen C."/>
            <person name="Kredics L."/>
            <person name="Vagvoelgyi C."/>
            <person name="Patrignani A."/>
            <person name="Fitzpatrick D."/>
            <person name="Nagy I."/>
            <person name="Doyle S."/>
            <person name="Anderson J.B."/>
            <person name="Grigoriev I.V."/>
            <person name="Gueldener U."/>
            <person name="Muensterkoetter M."/>
            <person name="Nagy L.G."/>
        </authorList>
    </citation>
    <scope>NUCLEOTIDE SEQUENCE [LARGE SCALE GENOMIC DNA]</scope>
    <source>
        <strain evidence="2">C18/9</strain>
    </source>
</reference>
<accession>A0A284R2H6</accession>
<dbReference type="EMBL" id="FUEG01000004">
    <property type="protein sequence ID" value="SJL02902.1"/>
    <property type="molecule type" value="Genomic_DNA"/>
</dbReference>
<dbReference type="AlphaFoldDB" id="A0A284R2H6"/>
<name>A0A284R2H6_ARMOS</name>
<proteinExistence type="predicted"/>
<dbReference type="Proteomes" id="UP000219338">
    <property type="component" value="Unassembled WGS sequence"/>
</dbReference>
<evidence type="ECO:0000313" key="1">
    <source>
        <dbReference type="EMBL" id="SJL02902.1"/>
    </source>
</evidence>
<sequence>MPSDITKQTSLSGILISIWEASL</sequence>
<organism evidence="1 2">
    <name type="scientific">Armillaria ostoyae</name>
    <name type="common">Armillaria root rot fungus</name>
    <dbReference type="NCBI Taxonomy" id="47428"/>
    <lineage>
        <taxon>Eukaryota</taxon>
        <taxon>Fungi</taxon>
        <taxon>Dikarya</taxon>
        <taxon>Basidiomycota</taxon>
        <taxon>Agaricomycotina</taxon>
        <taxon>Agaricomycetes</taxon>
        <taxon>Agaricomycetidae</taxon>
        <taxon>Agaricales</taxon>
        <taxon>Marasmiineae</taxon>
        <taxon>Physalacriaceae</taxon>
        <taxon>Armillaria</taxon>
    </lineage>
</organism>
<protein>
    <submittedName>
        <fullName evidence="1">Uncharacterized protein</fullName>
    </submittedName>
</protein>